<evidence type="ECO:0000313" key="2">
    <source>
        <dbReference type="EMBL" id="MBD2296218.1"/>
    </source>
</evidence>
<feature type="signal peptide" evidence="1">
    <location>
        <begin position="1"/>
        <end position="22"/>
    </location>
</feature>
<dbReference type="EMBL" id="JACJQU010000020">
    <property type="protein sequence ID" value="MBD2296218.1"/>
    <property type="molecule type" value="Genomic_DNA"/>
</dbReference>
<dbReference type="AlphaFoldDB" id="A0A926WN70"/>
<keyword evidence="1" id="KW-0732">Signal</keyword>
<reference evidence="3" key="1">
    <citation type="journal article" date="2020" name="ISME J.">
        <title>Comparative genomics reveals insights into cyanobacterial evolution and habitat adaptation.</title>
        <authorList>
            <person name="Chen M.Y."/>
            <person name="Teng W.K."/>
            <person name="Zhao L."/>
            <person name="Hu C.X."/>
            <person name="Zhou Y.K."/>
            <person name="Han B.P."/>
            <person name="Song L.R."/>
            <person name="Shu W.S."/>
        </authorList>
    </citation>
    <scope>NUCLEOTIDE SEQUENCE [LARGE SCALE GENOMIC DNA]</scope>
    <source>
        <strain evidence="3">FACHB-251</strain>
    </source>
</reference>
<proteinExistence type="predicted"/>
<evidence type="ECO:0000313" key="3">
    <source>
        <dbReference type="Proteomes" id="UP000662185"/>
    </source>
</evidence>
<organism evidence="2 3">
    <name type="scientific">Anabaena sphaerica FACHB-251</name>
    <dbReference type="NCBI Taxonomy" id="2692883"/>
    <lineage>
        <taxon>Bacteria</taxon>
        <taxon>Bacillati</taxon>
        <taxon>Cyanobacteriota</taxon>
        <taxon>Cyanophyceae</taxon>
        <taxon>Nostocales</taxon>
        <taxon>Nostocaceae</taxon>
        <taxon>Anabaena</taxon>
    </lineage>
</organism>
<evidence type="ECO:0000256" key="1">
    <source>
        <dbReference type="SAM" id="SignalP"/>
    </source>
</evidence>
<dbReference type="NCBIfam" id="NF038130">
    <property type="entry name" value="PEP_NF038130"/>
    <property type="match status" value="1"/>
</dbReference>
<protein>
    <submittedName>
        <fullName evidence="2">NF038130 family PEP-CTERM protein</fullName>
    </submittedName>
</protein>
<dbReference type="NCBIfam" id="TIGR02595">
    <property type="entry name" value="PEP_CTERM"/>
    <property type="match status" value="1"/>
</dbReference>
<name>A0A926WN70_9NOST</name>
<comment type="caution">
    <text evidence="2">The sequence shown here is derived from an EMBL/GenBank/DDBJ whole genome shotgun (WGS) entry which is preliminary data.</text>
</comment>
<dbReference type="RefSeq" id="WP_190564342.1">
    <property type="nucleotide sequence ID" value="NZ_JACJQU010000020.1"/>
</dbReference>
<accession>A0A926WN70</accession>
<gene>
    <name evidence="2" type="ORF">H6G06_22735</name>
</gene>
<sequence length="303" mass="31438">MKNTFGKIVIGASMAISLGAVAANPAQAGTLTGATIGGTAANDYLVYGSDGTNTFVVPNTLGNVAASLTGDAGSPTGNIELRGSTEAASFNAIEFGKNTTLSGQIGGKDITLSSLTFADWFSTAPNITSTAYGANNLANRWFNEFITRAGYGLSVGTTQAAGMYLQFRGLGGFERTSDPNISYVNQDDTTGLIKIGLAGHFDLKAAYSQSGSPFAPFASFLPNGFQASEVVKYTYNGVTDYLYGFTATNSGLNSNDTTNSHNGNYEVTIQGDHQTVPEPSVMLGLFGVAGIVTAQRKLKKVSA</sequence>
<feature type="chain" id="PRO_5037587354" evidence="1">
    <location>
        <begin position="23"/>
        <end position="303"/>
    </location>
</feature>
<dbReference type="Proteomes" id="UP000662185">
    <property type="component" value="Unassembled WGS sequence"/>
</dbReference>
<dbReference type="InterPro" id="IPR013424">
    <property type="entry name" value="Ice-binding_C"/>
</dbReference>
<keyword evidence="3" id="KW-1185">Reference proteome</keyword>